<comment type="caution">
    <text evidence="2">The sequence shown here is derived from an EMBL/GenBank/DDBJ whole genome shotgun (WGS) entry which is preliminary data.</text>
</comment>
<dbReference type="EMBL" id="JAFJZO010000033">
    <property type="protein sequence ID" value="KAG5495099.1"/>
    <property type="molecule type" value="Genomic_DNA"/>
</dbReference>
<dbReference type="OrthoDB" id="273313at2759"/>
<dbReference type="EMBL" id="JAFJZO010000033">
    <property type="protein sequence ID" value="KAG5495091.1"/>
    <property type="molecule type" value="Genomic_DNA"/>
</dbReference>
<feature type="region of interest" description="Disordered" evidence="1">
    <location>
        <begin position="1"/>
        <end position="156"/>
    </location>
</feature>
<organism evidence="2 4">
    <name type="scientific">Porcisia hertigi</name>
    <dbReference type="NCBI Taxonomy" id="2761500"/>
    <lineage>
        <taxon>Eukaryota</taxon>
        <taxon>Discoba</taxon>
        <taxon>Euglenozoa</taxon>
        <taxon>Kinetoplastea</taxon>
        <taxon>Metakinetoplastina</taxon>
        <taxon>Trypanosomatida</taxon>
        <taxon>Trypanosomatidae</taxon>
        <taxon>Leishmaniinae</taxon>
        <taxon>Porcisia</taxon>
    </lineage>
</organism>
<reference evidence="2 4" key="1">
    <citation type="submission" date="2021-02" db="EMBL/GenBank/DDBJ databases">
        <title>Porcisia hertigi Genome sequencing and assembly.</title>
        <authorList>
            <person name="Almutairi H."/>
            <person name="Gatherer D."/>
        </authorList>
    </citation>
    <scope>NUCLEOTIDE SEQUENCE [LARGE SCALE GENOMIC DNA]</scope>
    <source>
        <strain evidence="2 4">C119</strain>
    </source>
</reference>
<evidence type="ECO:0000256" key="1">
    <source>
        <dbReference type="SAM" id="MobiDB-lite"/>
    </source>
</evidence>
<feature type="compositionally biased region" description="Basic and acidic residues" evidence="1">
    <location>
        <begin position="105"/>
        <end position="122"/>
    </location>
</feature>
<feature type="compositionally biased region" description="Acidic residues" evidence="1">
    <location>
        <begin position="93"/>
        <end position="104"/>
    </location>
</feature>
<dbReference type="AlphaFoldDB" id="A0A836HL11"/>
<dbReference type="Proteomes" id="UP000674318">
    <property type="component" value="Unassembled WGS sequence"/>
</dbReference>
<evidence type="ECO:0000313" key="2">
    <source>
        <dbReference type="EMBL" id="KAG5495091.1"/>
    </source>
</evidence>
<dbReference type="GeneID" id="94288263"/>
<keyword evidence="4" id="KW-1185">Reference proteome</keyword>
<gene>
    <name evidence="2" type="ORF">JKF63_02144</name>
    <name evidence="3" type="ORF">JKF63_02152</name>
</gene>
<name>A0A836HL11_9TRYP</name>
<feature type="compositionally biased region" description="Basic and acidic residues" evidence="1">
    <location>
        <begin position="29"/>
        <end position="55"/>
    </location>
</feature>
<accession>A0A836HL11</accession>
<evidence type="ECO:0000313" key="3">
    <source>
        <dbReference type="EMBL" id="KAG5495099.1"/>
    </source>
</evidence>
<proteinExistence type="predicted"/>
<sequence length="216" mass="23679">MPGIIHKESLPGQSFIKRRRVDTQTVSDAQKEGGHGNNNDKRLDEAANDLARKDNPLSGPEAPSGSLGSTAKSSAIAEHARGISSSSDSSSSDVEDGGNDEIERENERLAKLREQRGRRQQERGNVGTAAAHTPVQPSAKVPCSEDMASSPPASKSKVAVVHTNGYDHDVLFREAAWRNRSRAATVEERRKQKWDSVLNRTQDSEAFGHFMKNYFK</sequence>
<dbReference type="KEGG" id="phet:94288263"/>
<evidence type="ECO:0000313" key="4">
    <source>
        <dbReference type="Proteomes" id="UP000674318"/>
    </source>
</evidence>
<protein>
    <submittedName>
        <fullName evidence="2">Uncharacterized protein</fullName>
    </submittedName>
</protein>
<dbReference type="RefSeq" id="XP_067754343.1">
    <property type="nucleotide sequence ID" value="XM_067898186.1"/>
</dbReference>